<evidence type="ECO:0000313" key="11">
    <source>
        <dbReference type="EMBL" id="WNC68070.1"/>
    </source>
</evidence>
<comment type="similarity">
    <text evidence="7">Belongs to the MurCDEF family.</text>
</comment>
<keyword evidence="7 8" id="KW-0961">Cell wall biogenesis/degradation</keyword>
<evidence type="ECO:0000256" key="5">
    <source>
        <dbReference type="ARBA" id="ARBA00022741"/>
    </source>
</evidence>
<accession>A0ABY9TH74</accession>
<name>A0ABY9TH74_9GAMM</name>
<dbReference type="SUPFAM" id="SSF53623">
    <property type="entry name" value="MurD-like peptide ligases, catalytic domain"/>
    <property type="match status" value="1"/>
</dbReference>
<keyword evidence="6 7" id="KW-0067">ATP-binding</keyword>
<reference evidence="12" key="1">
    <citation type="submission" date="2023-09" db="EMBL/GenBank/DDBJ databases">
        <authorList>
            <person name="Li S."/>
            <person name="Li X."/>
            <person name="Zhang C."/>
            <person name="Zhao Z."/>
        </authorList>
    </citation>
    <scope>NUCLEOTIDE SEQUENCE [LARGE SCALE GENOMIC DNA]</scope>
    <source>
        <strain evidence="12">SQ345</strain>
    </source>
</reference>
<feature type="binding site" evidence="7">
    <location>
        <begin position="118"/>
        <end position="124"/>
    </location>
    <ligand>
        <name>ATP</name>
        <dbReference type="ChEBI" id="CHEBI:30616"/>
    </ligand>
</feature>
<evidence type="ECO:0000256" key="7">
    <source>
        <dbReference type="HAMAP-Rule" id="MF_00639"/>
    </source>
</evidence>
<evidence type="ECO:0000259" key="10">
    <source>
        <dbReference type="Pfam" id="PF08245"/>
    </source>
</evidence>
<gene>
    <name evidence="7 11" type="primary">murD</name>
    <name evidence="11" type="ORF">RI845_16280</name>
</gene>
<keyword evidence="12" id="KW-1185">Reference proteome</keyword>
<dbReference type="Pfam" id="PF21799">
    <property type="entry name" value="MurD-like_N"/>
    <property type="match status" value="1"/>
</dbReference>
<dbReference type="InterPro" id="IPR013221">
    <property type="entry name" value="Mur_ligase_cen"/>
</dbReference>
<dbReference type="Gene3D" id="3.90.190.20">
    <property type="entry name" value="Mur ligase, C-terminal domain"/>
    <property type="match status" value="1"/>
</dbReference>
<keyword evidence="7 8" id="KW-0131">Cell cycle</keyword>
<proteinExistence type="inferred from homology"/>
<dbReference type="PANTHER" id="PTHR43692:SF1">
    <property type="entry name" value="UDP-N-ACETYLMURAMOYLALANINE--D-GLUTAMATE LIGASE"/>
    <property type="match status" value="1"/>
</dbReference>
<dbReference type="RefSeq" id="WP_348387228.1">
    <property type="nucleotide sequence ID" value="NZ_CP134146.1"/>
</dbReference>
<keyword evidence="7 8" id="KW-0132">Cell division</keyword>
<dbReference type="EMBL" id="CP134146">
    <property type="protein sequence ID" value="WNC68070.1"/>
    <property type="molecule type" value="Genomic_DNA"/>
</dbReference>
<keyword evidence="4 7" id="KW-0436">Ligase</keyword>
<organism evidence="11 12">
    <name type="scientific">Thalassotalea nanhaiensis</name>
    <dbReference type="NCBI Taxonomy" id="3065648"/>
    <lineage>
        <taxon>Bacteria</taxon>
        <taxon>Pseudomonadati</taxon>
        <taxon>Pseudomonadota</taxon>
        <taxon>Gammaproteobacteria</taxon>
        <taxon>Alteromonadales</taxon>
        <taxon>Colwelliaceae</taxon>
        <taxon>Thalassotalea</taxon>
    </lineage>
</organism>
<evidence type="ECO:0000256" key="4">
    <source>
        <dbReference type="ARBA" id="ARBA00022598"/>
    </source>
</evidence>
<dbReference type="InterPro" id="IPR036565">
    <property type="entry name" value="Mur-like_cat_sf"/>
</dbReference>
<evidence type="ECO:0000259" key="9">
    <source>
        <dbReference type="Pfam" id="PF02875"/>
    </source>
</evidence>
<keyword evidence="5 7" id="KW-0547">Nucleotide-binding</keyword>
<dbReference type="Pfam" id="PF02875">
    <property type="entry name" value="Mur_ligase_C"/>
    <property type="match status" value="1"/>
</dbReference>
<keyword evidence="7 8" id="KW-0573">Peptidoglycan synthesis</keyword>
<dbReference type="InterPro" id="IPR004101">
    <property type="entry name" value="Mur_ligase_C"/>
</dbReference>
<evidence type="ECO:0000256" key="3">
    <source>
        <dbReference type="ARBA" id="ARBA00022490"/>
    </source>
</evidence>
<evidence type="ECO:0000256" key="8">
    <source>
        <dbReference type="RuleBase" id="RU003664"/>
    </source>
</evidence>
<dbReference type="InterPro" id="IPR005762">
    <property type="entry name" value="MurD"/>
</dbReference>
<comment type="pathway">
    <text evidence="2 7 8">Cell wall biogenesis; peptidoglycan biosynthesis.</text>
</comment>
<evidence type="ECO:0000256" key="6">
    <source>
        <dbReference type="ARBA" id="ARBA00022840"/>
    </source>
</evidence>
<dbReference type="HAMAP" id="MF_00639">
    <property type="entry name" value="MurD"/>
    <property type="match status" value="1"/>
</dbReference>
<dbReference type="SUPFAM" id="SSF53244">
    <property type="entry name" value="MurD-like peptide ligases, peptide-binding domain"/>
    <property type="match status" value="1"/>
</dbReference>
<comment type="catalytic activity">
    <reaction evidence="7 8">
        <text>UDP-N-acetyl-alpha-D-muramoyl-L-alanine + D-glutamate + ATP = UDP-N-acetyl-alpha-D-muramoyl-L-alanyl-D-glutamate + ADP + phosphate + H(+)</text>
        <dbReference type="Rhea" id="RHEA:16429"/>
        <dbReference type="ChEBI" id="CHEBI:15378"/>
        <dbReference type="ChEBI" id="CHEBI:29986"/>
        <dbReference type="ChEBI" id="CHEBI:30616"/>
        <dbReference type="ChEBI" id="CHEBI:43474"/>
        <dbReference type="ChEBI" id="CHEBI:83898"/>
        <dbReference type="ChEBI" id="CHEBI:83900"/>
        <dbReference type="ChEBI" id="CHEBI:456216"/>
        <dbReference type="EC" id="6.3.2.9"/>
    </reaction>
</comment>
<dbReference type="GO" id="GO:0008764">
    <property type="term" value="F:UDP-N-acetylmuramoylalanine-D-glutamate ligase activity"/>
    <property type="evidence" value="ECO:0007669"/>
    <property type="project" value="UniProtKB-EC"/>
</dbReference>
<dbReference type="Gene3D" id="3.40.1190.10">
    <property type="entry name" value="Mur-like, catalytic domain"/>
    <property type="match status" value="1"/>
</dbReference>
<sequence>MITLALLQNKNILVLGLGATGLSCARFLTSQHVSFVVNDSRAKPPGVEQLNQINSNVKLISGQWDSNAIANADLIIASPGVDINLPEIAGNRKAGSELIGDVELFCQLSNSNVIAVTGSNGKSTVVSLLAHLAEYCEIDAALAGNIGLPALDVVNQQKDFVILELSSFQLETMTSMQAVAATILNISDDHLDRHQTIENYAQIKHKIFDQSKRRVITREQNLSQPIDQCKTDVSFGLDSPADGHFGIASVSGVRYLCFGATNLVACNQLPIVGKHNELNCLAALALGYCAGWPLDRMVNGLASFEGLDHRCKQVDSGDDIIWVNDSKATNIGATLAAIEGLASSHHKLILIAGGDGKGADFNELKPALAKVDHLVTLGKDGGQIAALKADSIEVATIQEAVSSSRKLANAGDMVLLSPACASIDMFNNYMQRGDMFIEAIRGAS</sequence>
<dbReference type="Gene3D" id="3.40.50.720">
    <property type="entry name" value="NAD(P)-binding Rossmann-like Domain"/>
    <property type="match status" value="1"/>
</dbReference>
<keyword evidence="3 7" id="KW-0963">Cytoplasm</keyword>
<dbReference type="InterPro" id="IPR036615">
    <property type="entry name" value="Mur_ligase_C_dom_sf"/>
</dbReference>
<dbReference type="NCBIfam" id="TIGR01087">
    <property type="entry name" value="murD"/>
    <property type="match status" value="1"/>
</dbReference>
<comment type="subcellular location">
    <subcellularLocation>
        <location evidence="1 7 8">Cytoplasm</location>
    </subcellularLocation>
</comment>
<protein>
    <recommendedName>
        <fullName evidence="7 8">UDP-N-acetylmuramoylalanine--D-glutamate ligase</fullName>
        <ecNumber evidence="7 8">6.3.2.9</ecNumber>
    </recommendedName>
    <alternativeName>
        <fullName evidence="7">D-glutamic acid-adding enzyme</fullName>
    </alternativeName>
    <alternativeName>
        <fullName evidence="7">UDP-N-acetylmuramoyl-L-alanyl-D-glutamate synthetase</fullName>
    </alternativeName>
</protein>
<dbReference type="EC" id="6.3.2.9" evidence="7 8"/>
<feature type="domain" description="Mur ligase C-terminal" evidence="9">
    <location>
        <begin position="309"/>
        <end position="420"/>
    </location>
</feature>
<evidence type="ECO:0000313" key="12">
    <source>
        <dbReference type="Proteomes" id="UP001248581"/>
    </source>
</evidence>
<keyword evidence="7 8" id="KW-0133">Cell shape</keyword>
<dbReference type="SUPFAM" id="SSF51984">
    <property type="entry name" value="MurCD N-terminal domain"/>
    <property type="match status" value="1"/>
</dbReference>
<evidence type="ECO:0000256" key="2">
    <source>
        <dbReference type="ARBA" id="ARBA00004752"/>
    </source>
</evidence>
<dbReference type="Proteomes" id="UP001248581">
    <property type="component" value="Chromosome"/>
</dbReference>
<dbReference type="Pfam" id="PF08245">
    <property type="entry name" value="Mur_ligase_M"/>
    <property type="match status" value="1"/>
</dbReference>
<feature type="domain" description="Mur ligase central" evidence="10">
    <location>
        <begin position="116"/>
        <end position="286"/>
    </location>
</feature>
<evidence type="ECO:0000256" key="1">
    <source>
        <dbReference type="ARBA" id="ARBA00004496"/>
    </source>
</evidence>
<comment type="function">
    <text evidence="7 8">Cell wall formation. Catalyzes the addition of glutamate to the nucleotide precursor UDP-N-acetylmuramoyl-L-alanine (UMA).</text>
</comment>
<dbReference type="PANTHER" id="PTHR43692">
    <property type="entry name" value="UDP-N-ACETYLMURAMOYLALANINE--D-GLUTAMATE LIGASE"/>
    <property type="match status" value="1"/>
</dbReference>